<keyword evidence="3" id="KW-1003">Cell membrane</keyword>
<organism evidence="8 9">
    <name type="scientific">Nonomuraea glycinis</name>
    <dbReference type="NCBI Taxonomy" id="2047744"/>
    <lineage>
        <taxon>Bacteria</taxon>
        <taxon>Bacillati</taxon>
        <taxon>Actinomycetota</taxon>
        <taxon>Actinomycetes</taxon>
        <taxon>Streptosporangiales</taxon>
        <taxon>Streptosporangiaceae</taxon>
        <taxon>Nonomuraea</taxon>
    </lineage>
</organism>
<evidence type="ECO:0000256" key="1">
    <source>
        <dbReference type="ARBA" id="ARBA00004651"/>
    </source>
</evidence>
<evidence type="ECO:0000313" key="8">
    <source>
        <dbReference type="EMBL" id="GGP01633.1"/>
    </source>
</evidence>
<feature type="transmembrane region" description="Helical" evidence="7">
    <location>
        <begin position="12"/>
        <end position="42"/>
    </location>
</feature>
<evidence type="ECO:0000256" key="4">
    <source>
        <dbReference type="ARBA" id="ARBA00022692"/>
    </source>
</evidence>
<comment type="caution">
    <text evidence="8">The sequence shown here is derived from an EMBL/GenBank/DDBJ whole genome shotgun (WGS) entry which is preliminary data.</text>
</comment>
<evidence type="ECO:0008006" key="10">
    <source>
        <dbReference type="Google" id="ProtNLM"/>
    </source>
</evidence>
<gene>
    <name evidence="8" type="ORF">GCM10012278_05650</name>
</gene>
<dbReference type="RefSeq" id="WP_229699275.1">
    <property type="nucleotide sequence ID" value="NZ_BMNK01000001.1"/>
</dbReference>
<dbReference type="EMBL" id="BMNK01000001">
    <property type="protein sequence ID" value="GGP01633.1"/>
    <property type="molecule type" value="Genomic_DNA"/>
</dbReference>
<sequence length="132" mass="13593">MFFQSKWYVGLIFLIGLLFGGWLVGVAALVSSAVGIVVALLLGAPAADVGAGLYGYNAVLTGIALCGTFLALTPLGILYALAGVVSATVLTAFVGDLFEPVGGHTLTWPFVIVTWIFLAAVPAFSGLRRSTT</sequence>
<reference evidence="8" key="1">
    <citation type="journal article" date="2014" name="Int. J. Syst. Evol. Microbiol.">
        <title>Complete genome sequence of Corynebacterium casei LMG S-19264T (=DSM 44701T), isolated from a smear-ripened cheese.</title>
        <authorList>
            <consortium name="US DOE Joint Genome Institute (JGI-PGF)"/>
            <person name="Walter F."/>
            <person name="Albersmeier A."/>
            <person name="Kalinowski J."/>
            <person name="Ruckert C."/>
        </authorList>
    </citation>
    <scope>NUCLEOTIDE SEQUENCE</scope>
    <source>
        <strain evidence="8">CGMCC 4.7430</strain>
    </source>
</reference>
<reference evidence="8" key="2">
    <citation type="submission" date="2020-09" db="EMBL/GenBank/DDBJ databases">
        <authorList>
            <person name="Sun Q."/>
            <person name="Zhou Y."/>
        </authorList>
    </citation>
    <scope>NUCLEOTIDE SEQUENCE</scope>
    <source>
        <strain evidence="8">CGMCC 4.7430</strain>
    </source>
</reference>
<evidence type="ECO:0000256" key="7">
    <source>
        <dbReference type="SAM" id="Phobius"/>
    </source>
</evidence>
<evidence type="ECO:0000256" key="3">
    <source>
        <dbReference type="ARBA" id="ARBA00022475"/>
    </source>
</evidence>
<comment type="subcellular location">
    <subcellularLocation>
        <location evidence="1">Cell membrane</location>
        <topology evidence="1">Multi-pass membrane protein</topology>
    </subcellularLocation>
</comment>
<keyword evidence="5 7" id="KW-1133">Transmembrane helix</keyword>
<keyword evidence="9" id="KW-1185">Reference proteome</keyword>
<dbReference type="PANTHER" id="PTHR10464">
    <property type="entry name" value="UREA TRANSPORTER"/>
    <property type="match status" value="1"/>
</dbReference>
<comment type="similarity">
    <text evidence="2">Belongs to the urea transporter family.</text>
</comment>
<feature type="transmembrane region" description="Helical" evidence="7">
    <location>
        <begin position="106"/>
        <end position="127"/>
    </location>
</feature>
<accession>A0A918A0L0</accession>
<proteinExistence type="inferred from homology"/>
<evidence type="ECO:0000256" key="2">
    <source>
        <dbReference type="ARBA" id="ARBA00005914"/>
    </source>
</evidence>
<dbReference type="Gene3D" id="1.10.3430.10">
    <property type="entry name" value="Ammonium transporter AmtB like domains"/>
    <property type="match status" value="1"/>
</dbReference>
<dbReference type="AlphaFoldDB" id="A0A918A0L0"/>
<dbReference type="Pfam" id="PF03253">
    <property type="entry name" value="UT"/>
    <property type="match status" value="1"/>
</dbReference>
<keyword evidence="6 7" id="KW-0472">Membrane</keyword>
<evidence type="ECO:0000313" key="9">
    <source>
        <dbReference type="Proteomes" id="UP000660745"/>
    </source>
</evidence>
<dbReference type="PANTHER" id="PTHR10464:SF4">
    <property type="entry name" value="UREA TRANSPORTER"/>
    <property type="match status" value="1"/>
</dbReference>
<keyword evidence="4 7" id="KW-0812">Transmembrane</keyword>
<dbReference type="InterPro" id="IPR004937">
    <property type="entry name" value="Urea_transporter"/>
</dbReference>
<name>A0A918A0L0_9ACTN</name>
<evidence type="ECO:0000256" key="5">
    <source>
        <dbReference type="ARBA" id="ARBA00022989"/>
    </source>
</evidence>
<dbReference type="Proteomes" id="UP000660745">
    <property type="component" value="Unassembled WGS sequence"/>
</dbReference>
<dbReference type="GO" id="GO:0015204">
    <property type="term" value="F:urea transmembrane transporter activity"/>
    <property type="evidence" value="ECO:0007669"/>
    <property type="project" value="InterPro"/>
</dbReference>
<evidence type="ECO:0000256" key="6">
    <source>
        <dbReference type="ARBA" id="ARBA00023136"/>
    </source>
</evidence>
<dbReference type="InterPro" id="IPR029020">
    <property type="entry name" value="Ammonium/urea_transptr"/>
</dbReference>
<protein>
    <recommendedName>
        <fullName evidence="10">Urea transporter</fullName>
    </recommendedName>
</protein>
<dbReference type="GO" id="GO:0005886">
    <property type="term" value="C:plasma membrane"/>
    <property type="evidence" value="ECO:0007669"/>
    <property type="project" value="UniProtKB-SubCell"/>
</dbReference>